<protein>
    <submittedName>
        <fullName evidence="2">3'-5' exonuclease</fullName>
    </submittedName>
</protein>
<evidence type="ECO:0000313" key="2">
    <source>
        <dbReference type="EMBL" id="MBU9713053.1"/>
    </source>
</evidence>
<dbReference type="CDD" id="cd06130">
    <property type="entry name" value="DNA_pol_III_epsilon_like"/>
    <property type="match status" value="1"/>
</dbReference>
<evidence type="ECO:0000313" key="3">
    <source>
        <dbReference type="Proteomes" id="UP000784880"/>
    </source>
</evidence>
<proteinExistence type="predicted"/>
<evidence type="ECO:0000259" key="1">
    <source>
        <dbReference type="SMART" id="SM00479"/>
    </source>
</evidence>
<name>A0ABS6JHE3_9BACI</name>
<comment type="caution">
    <text evidence="2">The sequence shown here is derived from an EMBL/GenBank/DDBJ whole genome shotgun (WGS) entry which is preliminary data.</text>
</comment>
<keyword evidence="3" id="KW-1185">Reference proteome</keyword>
<sequence length="202" mass="22615">MDFVAIDFETANQNRSSVCSVGLVVVKEGKITKEYYQLVKPSDLYFDPICVRIHGITATDVEDAPSFQSVWGEISHLLDGNLVIAHNASFDMSVLRKSLDECGVDYPSFAYNCTVNVSKKTWHGLHSYSLNNVAEHLQIQFKHHHALEDAIVAAKVYLHSCMHHKVTSHGELVEKLEIGEGILYPNGYKPARLNKKTKKSVS</sequence>
<dbReference type="Pfam" id="PF00929">
    <property type="entry name" value="RNase_T"/>
    <property type="match status" value="1"/>
</dbReference>
<dbReference type="RefSeq" id="WP_217067228.1">
    <property type="nucleotide sequence ID" value="NZ_JAHQCS010000121.1"/>
</dbReference>
<gene>
    <name evidence="2" type="ORF">KS419_15080</name>
</gene>
<dbReference type="EMBL" id="JAHQCS010000121">
    <property type="protein sequence ID" value="MBU9713053.1"/>
    <property type="molecule type" value="Genomic_DNA"/>
</dbReference>
<dbReference type="Proteomes" id="UP000784880">
    <property type="component" value="Unassembled WGS sequence"/>
</dbReference>
<dbReference type="InterPro" id="IPR013520">
    <property type="entry name" value="Ribonucl_H"/>
</dbReference>
<accession>A0ABS6JHE3</accession>
<keyword evidence="2" id="KW-0269">Exonuclease</keyword>
<organism evidence="2 3">
    <name type="scientific">Evansella tamaricis</name>
    <dbReference type="NCBI Taxonomy" id="2069301"/>
    <lineage>
        <taxon>Bacteria</taxon>
        <taxon>Bacillati</taxon>
        <taxon>Bacillota</taxon>
        <taxon>Bacilli</taxon>
        <taxon>Bacillales</taxon>
        <taxon>Bacillaceae</taxon>
        <taxon>Evansella</taxon>
    </lineage>
</organism>
<dbReference type="GO" id="GO:0004527">
    <property type="term" value="F:exonuclease activity"/>
    <property type="evidence" value="ECO:0007669"/>
    <property type="project" value="UniProtKB-KW"/>
</dbReference>
<dbReference type="SMART" id="SM00479">
    <property type="entry name" value="EXOIII"/>
    <property type="match status" value="1"/>
</dbReference>
<keyword evidence="2" id="KW-0540">Nuclease</keyword>
<reference evidence="2 3" key="1">
    <citation type="submission" date="2021-06" db="EMBL/GenBank/DDBJ databases">
        <title>Bacillus sp. RD4P76, an endophyte from a halophyte.</title>
        <authorList>
            <person name="Sun J.-Q."/>
        </authorList>
    </citation>
    <scope>NUCLEOTIDE SEQUENCE [LARGE SCALE GENOMIC DNA]</scope>
    <source>
        <strain evidence="2 3">CGMCC 1.15917</strain>
    </source>
</reference>
<feature type="domain" description="Exonuclease" evidence="1">
    <location>
        <begin position="2"/>
        <end position="166"/>
    </location>
</feature>
<dbReference type="PANTHER" id="PTHR30231:SF42">
    <property type="entry name" value="EXONUCLEASE"/>
    <property type="match status" value="1"/>
</dbReference>
<keyword evidence="2" id="KW-0378">Hydrolase</keyword>
<dbReference type="PANTHER" id="PTHR30231">
    <property type="entry name" value="DNA POLYMERASE III SUBUNIT EPSILON"/>
    <property type="match status" value="1"/>
</dbReference>